<dbReference type="PANTHER" id="PTHR43318:SF1">
    <property type="entry name" value="POLYSACCHARIDE BIOSYNTHESIS PROTEIN EPSC-RELATED"/>
    <property type="match status" value="1"/>
</dbReference>
<keyword evidence="2" id="KW-0472">Membrane</keyword>
<dbReference type="Pfam" id="PF13727">
    <property type="entry name" value="CoA_binding_3"/>
    <property type="match status" value="1"/>
</dbReference>
<accession>A0ABU0VTT5</accession>
<dbReference type="PANTHER" id="PTHR43318">
    <property type="entry name" value="UDP-N-ACETYLGLUCOSAMINE 4,6-DEHYDRATASE"/>
    <property type="match status" value="1"/>
</dbReference>
<dbReference type="CDD" id="cd05237">
    <property type="entry name" value="UDP_invert_4-6DH_SDR_e"/>
    <property type="match status" value="1"/>
</dbReference>
<dbReference type="Gene3D" id="3.40.50.720">
    <property type="entry name" value="NAD(P)-binding Rossmann-like Domain"/>
    <property type="match status" value="2"/>
</dbReference>
<keyword evidence="2" id="KW-1133">Transmembrane helix</keyword>
<dbReference type="Proteomes" id="UP001239680">
    <property type="component" value="Unassembled WGS sequence"/>
</dbReference>
<evidence type="ECO:0000256" key="1">
    <source>
        <dbReference type="ARBA" id="ARBA00007430"/>
    </source>
</evidence>
<evidence type="ECO:0000313" key="4">
    <source>
        <dbReference type="EMBL" id="MDQ2065142.1"/>
    </source>
</evidence>
<dbReference type="Pfam" id="PF02719">
    <property type="entry name" value="Polysacc_synt_2"/>
    <property type="match status" value="1"/>
</dbReference>
<reference evidence="4 5" key="1">
    <citation type="submission" date="2023-08" db="EMBL/GenBank/DDBJ databases">
        <title>Characterization of two Paracoccaceae strains isolated from Phycosphere and proposal of Xinfangfangia lacusdiani sp. nov.</title>
        <authorList>
            <person name="Deng Y."/>
            <person name="Zhang Y.Q."/>
        </authorList>
    </citation>
    <scope>NUCLEOTIDE SEQUENCE [LARGE SCALE GENOMIC DNA]</scope>
    <source>
        <strain evidence="4 5">CPCC 101601</strain>
    </source>
</reference>
<proteinExistence type="inferred from homology"/>
<comment type="caution">
    <text evidence="4">The sequence shown here is derived from an EMBL/GenBank/DDBJ whole genome shotgun (WGS) entry which is preliminary data.</text>
</comment>
<feature type="transmembrane region" description="Helical" evidence="2">
    <location>
        <begin position="63"/>
        <end position="85"/>
    </location>
</feature>
<dbReference type="EMBL" id="JAVDBT010000002">
    <property type="protein sequence ID" value="MDQ2065142.1"/>
    <property type="molecule type" value="Genomic_DNA"/>
</dbReference>
<comment type="similarity">
    <text evidence="1">Belongs to the polysaccharide synthase family.</text>
</comment>
<dbReference type="InterPro" id="IPR003869">
    <property type="entry name" value="Polysac_CapD-like"/>
</dbReference>
<dbReference type="InterPro" id="IPR029063">
    <property type="entry name" value="SAM-dependent_MTases_sf"/>
</dbReference>
<name>A0ABU0VTT5_9RHOB</name>
<sequence length="632" mass="68097">MLADALSVPFCFLLTTLLVYGSIWPETQIERLAILFPALTMLGALASLAAGLPRIKLKTYSSFSARGILPFAVMVGLGALCLTLLPQMHFPLLGIITFVMMVFLCAIFVRVGMLRIFLWVLATDQPQLRVVIYGAGRTGQQLASALQSHETISVVAFVDDNPALHVQSLMGRRIYPPQELARLVRQFDIQRVLLAMPSMSAPKQAQISRRLQALGLSVQALPSFAQLIGSEALVEQLTNVPNGQFLGRSHLDDVLASASNAYRAASVMITGAGGSVGAELCRQVLLHRPRRLVLYEVSELALYTIERDLRELLEAAGQADQVTLVPVLGTVADGRLTRAVLAQHEVEIVFHAAAYKHVPLVEQNPVAGIANNVFGTRVLAEACSEIGVRRCILISTDKAVRPSNVMGASKRLAELVIQDRAKRSAGTHFAIVRFGNVLGSSGSVIPLFREQIAKGGPITLTHDEVTRYFMTIAEAAQLVLMAGSFVEDGGQGAEDGMGAEVSASAATSANVFVLDMGEPVRIRKLAEQMIQGAGCSLRDAANPDGDIEIKIIGLRPGEKLHEELLIGQGLLTTPHPKVLRATEECLSELEMANAMQELTRMMVQGDVEAMRALAMQLVQPKNAVAATMSFAT</sequence>
<organism evidence="4 5">
    <name type="scientific">Pseudogemmobacter lacusdianii</name>
    <dbReference type="NCBI Taxonomy" id="3069608"/>
    <lineage>
        <taxon>Bacteria</taxon>
        <taxon>Pseudomonadati</taxon>
        <taxon>Pseudomonadota</taxon>
        <taxon>Alphaproteobacteria</taxon>
        <taxon>Rhodobacterales</taxon>
        <taxon>Paracoccaceae</taxon>
        <taxon>Pseudogemmobacter</taxon>
    </lineage>
</organism>
<feature type="transmembrane region" description="Helical" evidence="2">
    <location>
        <begin position="91"/>
        <end position="109"/>
    </location>
</feature>
<dbReference type="SUPFAM" id="SSF53335">
    <property type="entry name" value="S-adenosyl-L-methionine-dependent methyltransferases"/>
    <property type="match status" value="1"/>
</dbReference>
<keyword evidence="2" id="KW-0812">Transmembrane</keyword>
<feature type="domain" description="Polysaccharide biosynthesis protein CapD-like" evidence="3">
    <location>
        <begin position="267"/>
        <end position="581"/>
    </location>
</feature>
<keyword evidence="5" id="KW-1185">Reference proteome</keyword>
<gene>
    <name evidence="4" type="ORF">Q9295_02050</name>
</gene>
<dbReference type="InterPro" id="IPR051203">
    <property type="entry name" value="Polysaccharide_Synthase-Rel"/>
</dbReference>
<protein>
    <submittedName>
        <fullName evidence="4">Nucleoside-diphosphate sugar epimerase/dehydratase</fullName>
    </submittedName>
</protein>
<feature type="transmembrane region" description="Helical" evidence="2">
    <location>
        <begin position="31"/>
        <end position="51"/>
    </location>
</feature>
<dbReference type="InterPro" id="IPR036291">
    <property type="entry name" value="NAD(P)-bd_dom_sf"/>
</dbReference>
<evidence type="ECO:0000313" key="5">
    <source>
        <dbReference type="Proteomes" id="UP001239680"/>
    </source>
</evidence>
<evidence type="ECO:0000259" key="3">
    <source>
        <dbReference type="Pfam" id="PF02719"/>
    </source>
</evidence>
<evidence type="ECO:0000256" key="2">
    <source>
        <dbReference type="SAM" id="Phobius"/>
    </source>
</evidence>
<dbReference type="RefSeq" id="WP_306678837.1">
    <property type="nucleotide sequence ID" value="NZ_JAVDBT010000002.1"/>
</dbReference>
<dbReference type="SUPFAM" id="SSF51735">
    <property type="entry name" value="NAD(P)-binding Rossmann-fold domains"/>
    <property type="match status" value="1"/>
</dbReference>